<dbReference type="PROSITE" id="PS50404">
    <property type="entry name" value="GST_NTER"/>
    <property type="match status" value="1"/>
</dbReference>
<dbReference type="InterPro" id="IPR010987">
    <property type="entry name" value="Glutathione-S-Trfase_C-like"/>
</dbReference>
<dbReference type="SFLD" id="SFLDG01152">
    <property type="entry name" value="Main.3:_Omega-_and_Tau-like"/>
    <property type="match status" value="1"/>
</dbReference>
<evidence type="ECO:0000256" key="3">
    <source>
        <dbReference type="ARBA" id="ARBA00047960"/>
    </source>
</evidence>
<comment type="caution">
    <text evidence="7">The sequence shown here is derived from an EMBL/GenBank/DDBJ whole genome shotgun (WGS) entry which is preliminary data.</text>
</comment>
<dbReference type="InterPro" id="IPR045073">
    <property type="entry name" value="Omega/Tau-like"/>
</dbReference>
<comment type="function">
    <text evidence="4">Is involved in the conjugation of reduced glutathione to a wide number of exogenous and endogenous hydrophobic electrophiles.</text>
</comment>
<sequence length="244" mass="25956">MAGGGSNDVKLLGFWPSPYVLRARLALSLKGISYEYIEEDLESKSELLLTSNPVQKAVPVLIHDGKPVCESSIILQYIDEILASVGPSLLPEDPHDRAMARFWGSYINEKLVKALNLTWGGKTEEEKAEGKKQAADAVETLEGALKDCSKGKPFFGGESAGYVDIMLGGLLAWAHVREVVKGVKTFDPAKTPLLAMWSDNFGALDAVKAVMPNIGKLVDYAMVMQPHGAAAAAAAAAAAVAATN</sequence>
<keyword evidence="8" id="KW-1185">Reference proteome</keyword>
<dbReference type="PROSITE" id="PS50405">
    <property type="entry name" value="GST_CTER"/>
    <property type="match status" value="1"/>
</dbReference>
<keyword evidence="4" id="KW-0963">Cytoplasm</keyword>
<evidence type="ECO:0000256" key="2">
    <source>
        <dbReference type="ARBA" id="ARBA00025743"/>
    </source>
</evidence>
<dbReference type="Gene3D" id="3.40.30.10">
    <property type="entry name" value="Glutaredoxin"/>
    <property type="match status" value="1"/>
</dbReference>
<comment type="subcellular location">
    <subcellularLocation>
        <location evidence="4">Cytoplasm</location>
        <location evidence="4">Cytosol</location>
    </subcellularLocation>
</comment>
<dbReference type="FunFam" id="1.20.1050.10:FF:000023">
    <property type="entry name" value="Probable glutathione S-transferase GSTU6"/>
    <property type="match status" value="1"/>
</dbReference>
<dbReference type="CDD" id="cd03058">
    <property type="entry name" value="GST_N_Tau"/>
    <property type="match status" value="1"/>
</dbReference>
<dbReference type="SUPFAM" id="SSF52833">
    <property type="entry name" value="Thioredoxin-like"/>
    <property type="match status" value="1"/>
</dbReference>
<accession>A0AAD8U0Q6</accession>
<evidence type="ECO:0000313" key="8">
    <source>
        <dbReference type="Proteomes" id="UP001231189"/>
    </source>
</evidence>
<dbReference type="Pfam" id="PF02798">
    <property type="entry name" value="GST_N"/>
    <property type="match status" value="1"/>
</dbReference>
<feature type="domain" description="GST N-terminal" evidence="5">
    <location>
        <begin position="7"/>
        <end position="86"/>
    </location>
</feature>
<dbReference type="Proteomes" id="UP001231189">
    <property type="component" value="Unassembled WGS sequence"/>
</dbReference>
<evidence type="ECO:0000256" key="1">
    <source>
        <dbReference type="ARBA" id="ARBA00022679"/>
    </source>
</evidence>
<dbReference type="SFLD" id="SFLDS00019">
    <property type="entry name" value="Glutathione_Transferase_(cytos"/>
    <property type="match status" value="1"/>
</dbReference>
<reference evidence="7" key="1">
    <citation type="submission" date="2023-07" db="EMBL/GenBank/DDBJ databases">
        <title>A chromosome-level genome assembly of Lolium multiflorum.</title>
        <authorList>
            <person name="Chen Y."/>
            <person name="Copetti D."/>
            <person name="Kolliker R."/>
            <person name="Studer B."/>
        </authorList>
    </citation>
    <scope>NUCLEOTIDE SEQUENCE</scope>
    <source>
        <strain evidence="7">02402/16</strain>
        <tissue evidence="7">Leaf</tissue>
    </source>
</reference>
<dbReference type="GO" id="GO:0006749">
    <property type="term" value="P:glutathione metabolic process"/>
    <property type="evidence" value="ECO:0007669"/>
    <property type="project" value="InterPro"/>
</dbReference>
<dbReference type="GO" id="GO:0004364">
    <property type="term" value="F:glutathione transferase activity"/>
    <property type="evidence" value="ECO:0007669"/>
    <property type="project" value="UniProtKB-UniRule"/>
</dbReference>
<dbReference type="InterPro" id="IPR004045">
    <property type="entry name" value="Glutathione_S-Trfase_N"/>
</dbReference>
<evidence type="ECO:0000256" key="4">
    <source>
        <dbReference type="RuleBase" id="RU369102"/>
    </source>
</evidence>
<dbReference type="InterPro" id="IPR036282">
    <property type="entry name" value="Glutathione-S-Trfase_C_sf"/>
</dbReference>
<dbReference type="InterPro" id="IPR045074">
    <property type="entry name" value="GST_C_Tau"/>
</dbReference>
<evidence type="ECO:0000259" key="6">
    <source>
        <dbReference type="PROSITE" id="PS50405"/>
    </source>
</evidence>
<name>A0AAD8U0Q6_LOLMU</name>
<dbReference type="AlphaFoldDB" id="A0AAD8U0Q6"/>
<proteinExistence type="inferred from homology"/>
<dbReference type="Pfam" id="PF13410">
    <property type="entry name" value="GST_C_2"/>
    <property type="match status" value="1"/>
</dbReference>
<dbReference type="SUPFAM" id="SSF47616">
    <property type="entry name" value="GST C-terminal domain-like"/>
    <property type="match status" value="1"/>
</dbReference>
<gene>
    <name evidence="7" type="ORF">QYE76_012289</name>
</gene>
<dbReference type="EC" id="2.5.1.18" evidence="4"/>
<comment type="catalytic activity">
    <reaction evidence="3 4">
        <text>RX + glutathione = an S-substituted glutathione + a halide anion + H(+)</text>
        <dbReference type="Rhea" id="RHEA:16437"/>
        <dbReference type="ChEBI" id="CHEBI:15378"/>
        <dbReference type="ChEBI" id="CHEBI:16042"/>
        <dbReference type="ChEBI" id="CHEBI:17792"/>
        <dbReference type="ChEBI" id="CHEBI:57925"/>
        <dbReference type="ChEBI" id="CHEBI:90779"/>
        <dbReference type="EC" id="2.5.1.18"/>
    </reaction>
</comment>
<comment type="similarity">
    <text evidence="2">Belongs to the GST superfamily. Tau family.</text>
</comment>
<dbReference type="SFLD" id="SFLDG00358">
    <property type="entry name" value="Main_(cytGST)"/>
    <property type="match status" value="1"/>
</dbReference>
<protein>
    <recommendedName>
        <fullName evidence="4">Glutathione S-transferase</fullName>
        <ecNumber evidence="4">2.5.1.18</ecNumber>
    </recommendedName>
</protein>
<dbReference type="InterPro" id="IPR040079">
    <property type="entry name" value="Glutathione_S-Trfase"/>
</dbReference>
<dbReference type="PANTHER" id="PTHR11260:SF721">
    <property type="entry name" value="GLUTATHIONE S-TRANSFERASE"/>
    <property type="match status" value="1"/>
</dbReference>
<dbReference type="GO" id="GO:0005829">
    <property type="term" value="C:cytosol"/>
    <property type="evidence" value="ECO:0007669"/>
    <property type="project" value="UniProtKB-SubCell"/>
</dbReference>
<dbReference type="CDD" id="cd03185">
    <property type="entry name" value="GST_C_Tau"/>
    <property type="match status" value="1"/>
</dbReference>
<organism evidence="7 8">
    <name type="scientific">Lolium multiflorum</name>
    <name type="common">Italian ryegrass</name>
    <name type="synonym">Lolium perenne subsp. multiflorum</name>
    <dbReference type="NCBI Taxonomy" id="4521"/>
    <lineage>
        <taxon>Eukaryota</taxon>
        <taxon>Viridiplantae</taxon>
        <taxon>Streptophyta</taxon>
        <taxon>Embryophyta</taxon>
        <taxon>Tracheophyta</taxon>
        <taxon>Spermatophyta</taxon>
        <taxon>Magnoliopsida</taxon>
        <taxon>Liliopsida</taxon>
        <taxon>Poales</taxon>
        <taxon>Poaceae</taxon>
        <taxon>BOP clade</taxon>
        <taxon>Pooideae</taxon>
        <taxon>Poodae</taxon>
        <taxon>Poeae</taxon>
        <taxon>Poeae Chloroplast Group 2 (Poeae type)</taxon>
        <taxon>Loliodinae</taxon>
        <taxon>Loliinae</taxon>
        <taxon>Lolium</taxon>
    </lineage>
</organism>
<evidence type="ECO:0000313" key="7">
    <source>
        <dbReference type="EMBL" id="KAK1695592.1"/>
    </source>
</evidence>
<keyword evidence="1 4" id="KW-0808">Transferase</keyword>
<dbReference type="EMBL" id="JAUUTY010000001">
    <property type="protein sequence ID" value="KAK1695592.1"/>
    <property type="molecule type" value="Genomic_DNA"/>
</dbReference>
<dbReference type="Gene3D" id="1.20.1050.10">
    <property type="match status" value="1"/>
</dbReference>
<dbReference type="InterPro" id="IPR036249">
    <property type="entry name" value="Thioredoxin-like_sf"/>
</dbReference>
<feature type="domain" description="GST C-terminal" evidence="6">
    <location>
        <begin position="93"/>
        <end position="222"/>
    </location>
</feature>
<evidence type="ECO:0000259" key="5">
    <source>
        <dbReference type="PROSITE" id="PS50404"/>
    </source>
</evidence>
<dbReference type="PANTHER" id="PTHR11260">
    <property type="entry name" value="GLUTATHIONE S-TRANSFERASE, GST, SUPERFAMILY, GST DOMAIN CONTAINING"/>
    <property type="match status" value="1"/>
</dbReference>
<dbReference type="FunFam" id="3.40.30.10:FF:000044">
    <property type="entry name" value="Glutathione S-transferase GSTU6"/>
    <property type="match status" value="1"/>
</dbReference>